<keyword evidence="5 7" id="KW-1133">Transmembrane helix</keyword>
<feature type="transmembrane region" description="Helical" evidence="7">
    <location>
        <begin position="72"/>
        <end position="90"/>
    </location>
</feature>
<accession>A0A369UMW3</accession>
<evidence type="ECO:0000313" key="8">
    <source>
        <dbReference type="EMBL" id="RDD81415.1"/>
    </source>
</evidence>
<evidence type="ECO:0000256" key="3">
    <source>
        <dbReference type="ARBA" id="ARBA00022475"/>
    </source>
</evidence>
<dbReference type="InterPro" id="IPR002010">
    <property type="entry name" value="T3SS_IM_R"/>
</dbReference>
<feature type="transmembrane region" description="Helical" evidence="7">
    <location>
        <begin position="6"/>
        <end position="27"/>
    </location>
</feature>
<keyword evidence="6 7" id="KW-0472">Membrane</keyword>
<dbReference type="AlphaFoldDB" id="A0A369UMW3"/>
<dbReference type="GO" id="GO:0005886">
    <property type="term" value="C:plasma membrane"/>
    <property type="evidence" value="ECO:0007669"/>
    <property type="project" value="UniProtKB-SubCell"/>
</dbReference>
<evidence type="ECO:0000256" key="6">
    <source>
        <dbReference type="ARBA" id="ARBA00023136"/>
    </source>
</evidence>
<evidence type="ECO:0000256" key="4">
    <source>
        <dbReference type="ARBA" id="ARBA00022692"/>
    </source>
</evidence>
<feature type="transmembrane region" description="Helical" evidence="7">
    <location>
        <begin position="129"/>
        <end position="152"/>
    </location>
</feature>
<evidence type="ECO:0000256" key="5">
    <source>
        <dbReference type="ARBA" id="ARBA00022989"/>
    </source>
</evidence>
<protein>
    <submittedName>
        <fullName evidence="8">Type III secretion protein</fullName>
    </submittedName>
</protein>
<dbReference type="PRINTS" id="PR00953">
    <property type="entry name" value="TYPE3IMRPROT"/>
</dbReference>
<comment type="similarity">
    <text evidence="2">Belongs to the FliR/MopE/SpaR family.</text>
</comment>
<sequence length="249" mass="26309">MEVSVFLLAMARFTPLLMVPAFTPFAWVPSSVRVVVLLALTLMAVGAGITPTMQLGLDEPLPFVMSLLSESLLGLSLSLAVVLPAAALGFSARIVDMQSGVAAASLLNPSTHTVESLAGTVVQWAGMMVFFTLGLHVVLLQGLVASIEIVPLGEGGWLLSPGIFMSMLSSQFLLGLMVVAPVILGLFAIDLAMAYASRSMPQANIYFVSLPLKVLASFTLLAVSLRFAPLMIERLYRNAFSSLSVLGGH</sequence>
<dbReference type="EMBL" id="QQAH01000010">
    <property type="protein sequence ID" value="RDD81415.1"/>
    <property type="molecule type" value="Genomic_DNA"/>
</dbReference>
<evidence type="ECO:0000256" key="7">
    <source>
        <dbReference type="SAM" id="Phobius"/>
    </source>
</evidence>
<dbReference type="OrthoDB" id="7014237at2"/>
<proteinExistence type="inferred from homology"/>
<comment type="subcellular location">
    <subcellularLocation>
        <location evidence="1">Cell membrane</location>
        <topology evidence="1">Multi-pass membrane protein</topology>
    </subcellularLocation>
</comment>
<dbReference type="PANTHER" id="PTHR30065">
    <property type="entry name" value="FLAGELLAR BIOSYNTHETIC PROTEIN FLIR"/>
    <property type="match status" value="1"/>
</dbReference>
<feature type="transmembrane region" description="Helical" evidence="7">
    <location>
        <begin position="172"/>
        <end position="193"/>
    </location>
</feature>
<organism evidence="8 9">
    <name type="scientific">Dyella tabacisoli</name>
    <dbReference type="NCBI Taxonomy" id="2282381"/>
    <lineage>
        <taxon>Bacteria</taxon>
        <taxon>Pseudomonadati</taxon>
        <taxon>Pseudomonadota</taxon>
        <taxon>Gammaproteobacteria</taxon>
        <taxon>Lysobacterales</taxon>
        <taxon>Rhodanobacteraceae</taxon>
        <taxon>Dyella</taxon>
    </lineage>
</organism>
<feature type="transmembrane region" description="Helical" evidence="7">
    <location>
        <begin position="205"/>
        <end position="228"/>
    </location>
</feature>
<dbReference type="Proteomes" id="UP000253782">
    <property type="component" value="Unassembled WGS sequence"/>
</dbReference>
<dbReference type="PANTHER" id="PTHR30065:SF1">
    <property type="entry name" value="SURFACE PRESENTATION OF ANTIGENS PROTEIN SPAR"/>
    <property type="match status" value="1"/>
</dbReference>
<gene>
    <name evidence="8" type="ORF">DVJ77_11925</name>
</gene>
<keyword evidence="9" id="KW-1185">Reference proteome</keyword>
<feature type="transmembrane region" description="Helical" evidence="7">
    <location>
        <begin position="34"/>
        <end position="52"/>
    </location>
</feature>
<dbReference type="Pfam" id="PF01311">
    <property type="entry name" value="Bac_export_1"/>
    <property type="match status" value="1"/>
</dbReference>
<evidence type="ECO:0000256" key="1">
    <source>
        <dbReference type="ARBA" id="ARBA00004651"/>
    </source>
</evidence>
<evidence type="ECO:0000313" key="9">
    <source>
        <dbReference type="Proteomes" id="UP000253782"/>
    </source>
</evidence>
<comment type="caution">
    <text evidence="8">The sequence shown here is derived from an EMBL/GenBank/DDBJ whole genome shotgun (WGS) entry which is preliminary data.</text>
</comment>
<evidence type="ECO:0000256" key="2">
    <source>
        <dbReference type="ARBA" id="ARBA00009772"/>
    </source>
</evidence>
<dbReference type="GO" id="GO:0006605">
    <property type="term" value="P:protein targeting"/>
    <property type="evidence" value="ECO:0007669"/>
    <property type="project" value="InterPro"/>
</dbReference>
<keyword evidence="3" id="KW-1003">Cell membrane</keyword>
<name>A0A369UMW3_9GAMM</name>
<reference evidence="8 9" key="1">
    <citation type="submission" date="2018-07" db="EMBL/GenBank/DDBJ databases">
        <title>Dyella tabacisoli L4-6T, whole genome shotgun sequence.</title>
        <authorList>
            <person name="Zhou X.-K."/>
            <person name="Li W.-J."/>
            <person name="Duan Y.-Q."/>
        </authorList>
    </citation>
    <scope>NUCLEOTIDE SEQUENCE [LARGE SCALE GENOMIC DNA]</scope>
    <source>
        <strain evidence="8 9">L4-6</strain>
    </source>
</reference>
<keyword evidence="4 7" id="KW-0812">Transmembrane</keyword>